<proteinExistence type="predicted"/>
<feature type="region of interest" description="Disordered" evidence="1">
    <location>
        <begin position="47"/>
        <end position="66"/>
    </location>
</feature>
<accession>A0ABP9X0C0</accession>
<sequence length="66" mass="6996">MMMKRPEFNVCVFCGSRNGAQPDYSDAARELGIAAAQRGLGLVYGGSSNGYQPILTSEYSGSSKLS</sequence>
<feature type="compositionally biased region" description="Polar residues" evidence="1">
    <location>
        <begin position="49"/>
        <end position="66"/>
    </location>
</feature>
<keyword evidence="3" id="KW-1185">Reference proteome</keyword>
<evidence type="ECO:0000313" key="2">
    <source>
        <dbReference type="EMBL" id="GAA5528871.1"/>
    </source>
</evidence>
<protein>
    <recommendedName>
        <fullName evidence="4">TIGR00730 family Rossman fold protein</fullName>
    </recommendedName>
</protein>
<evidence type="ECO:0008006" key="4">
    <source>
        <dbReference type="Google" id="ProtNLM"/>
    </source>
</evidence>
<comment type="caution">
    <text evidence="2">The sequence shown here is derived from an EMBL/GenBank/DDBJ whole genome shotgun (WGS) entry which is preliminary data.</text>
</comment>
<dbReference type="Gene3D" id="3.40.50.450">
    <property type="match status" value="1"/>
</dbReference>
<reference evidence="2 3" key="1">
    <citation type="submission" date="2024-02" db="EMBL/GenBank/DDBJ databases">
        <title>Herpetosiphon gulosus NBRC 112829.</title>
        <authorList>
            <person name="Ichikawa N."/>
            <person name="Katano-Makiyama Y."/>
            <person name="Hidaka K."/>
        </authorList>
    </citation>
    <scope>NUCLEOTIDE SEQUENCE [LARGE SCALE GENOMIC DNA]</scope>
    <source>
        <strain evidence="2 3">NBRC 112829</strain>
    </source>
</reference>
<dbReference type="Proteomes" id="UP001428290">
    <property type="component" value="Unassembled WGS sequence"/>
</dbReference>
<dbReference type="EMBL" id="BAABRU010000008">
    <property type="protein sequence ID" value="GAA5528871.1"/>
    <property type="molecule type" value="Genomic_DNA"/>
</dbReference>
<name>A0ABP9X0C0_9CHLR</name>
<organism evidence="2 3">
    <name type="scientific">Herpetosiphon gulosus</name>
    <dbReference type="NCBI Taxonomy" id="1973496"/>
    <lineage>
        <taxon>Bacteria</taxon>
        <taxon>Bacillati</taxon>
        <taxon>Chloroflexota</taxon>
        <taxon>Chloroflexia</taxon>
        <taxon>Herpetosiphonales</taxon>
        <taxon>Herpetosiphonaceae</taxon>
        <taxon>Herpetosiphon</taxon>
    </lineage>
</organism>
<gene>
    <name evidence="2" type="ORF">Hgul01_02674</name>
</gene>
<evidence type="ECO:0000256" key="1">
    <source>
        <dbReference type="SAM" id="MobiDB-lite"/>
    </source>
</evidence>
<dbReference type="SUPFAM" id="SSF102405">
    <property type="entry name" value="MCP/YpsA-like"/>
    <property type="match status" value="1"/>
</dbReference>
<evidence type="ECO:0000313" key="3">
    <source>
        <dbReference type="Proteomes" id="UP001428290"/>
    </source>
</evidence>